<organism evidence="1 2">
    <name type="scientific">Methanobacterium paludis (strain DSM 25820 / JCM 18151 / SWAN1)</name>
    <dbReference type="NCBI Taxonomy" id="868131"/>
    <lineage>
        <taxon>Archaea</taxon>
        <taxon>Methanobacteriati</taxon>
        <taxon>Methanobacteriota</taxon>
        <taxon>Methanomada group</taxon>
        <taxon>Methanobacteria</taxon>
        <taxon>Methanobacteriales</taxon>
        <taxon>Methanobacteriaceae</taxon>
        <taxon>Methanobacterium</taxon>
    </lineage>
</organism>
<dbReference type="KEGG" id="mew:MSWAN_1619"/>
<proteinExistence type="predicted"/>
<evidence type="ECO:0000313" key="1">
    <source>
        <dbReference type="EMBL" id="AEG18630.1"/>
    </source>
</evidence>
<accession>F6D2Q1</accession>
<dbReference type="GeneID" id="10669128"/>
<evidence type="ECO:0000313" key="2">
    <source>
        <dbReference type="Proteomes" id="UP000009231"/>
    </source>
</evidence>
<protein>
    <submittedName>
        <fullName evidence="1">Uncharacterized protein</fullName>
    </submittedName>
</protein>
<dbReference type="STRING" id="868131.MSWAN_1619"/>
<dbReference type="AlphaFoldDB" id="F6D2Q1"/>
<name>F6D2Q1_METPW</name>
<dbReference type="RefSeq" id="WP_013826129.1">
    <property type="nucleotide sequence ID" value="NC_015574.1"/>
</dbReference>
<reference evidence="1 2" key="1">
    <citation type="journal article" date="2014" name="Int. J. Syst. Evol. Microbiol.">
        <title>Methanobacterium paludis sp. nov. and a novel strain of Methanobacterium lacus isolated from northern peatlands.</title>
        <authorList>
            <person name="Cadillo-Quiroz H."/>
            <person name="Brauer S.L."/>
            <person name="Goodson N."/>
            <person name="Yavitt J.B."/>
            <person name="Zinder S.H."/>
        </authorList>
    </citation>
    <scope>NUCLEOTIDE SEQUENCE [LARGE SCALE GENOMIC DNA]</scope>
    <source>
        <strain evidence="2">DSM 25820 / JCM 18151 / SWAN1</strain>
    </source>
</reference>
<gene>
    <name evidence="1" type="ordered locus">MSWAN_1619</name>
</gene>
<dbReference type="Proteomes" id="UP000009231">
    <property type="component" value="Chromosome"/>
</dbReference>
<dbReference type="HOGENOM" id="CLU_147959_0_0_2"/>
<keyword evidence="2" id="KW-1185">Reference proteome</keyword>
<sequence length="144" mass="15705">MAVTAHFFGKGVLNLWKKMMDLSSDTLKVALFTSSIDPETNRNIYEKYADISANEVVGTRYTAGGITLTNVAVSLDTTNHVVKLTADDPAWETSTITGRYAVIYDASTADNLLIAFSDFGEDKSTSNIEFKLDYGTSILEDALS</sequence>
<dbReference type="EMBL" id="CP002772">
    <property type="protein sequence ID" value="AEG18630.1"/>
    <property type="molecule type" value="Genomic_DNA"/>
</dbReference>